<dbReference type="GO" id="GO:0016020">
    <property type="term" value="C:membrane"/>
    <property type="evidence" value="ECO:0007669"/>
    <property type="project" value="UniProtKB-SubCell"/>
</dbReference>
<feature type="transmembrane region" description="Helical" evidence="6">
    <location>
        <begin position="52"/>
        <end position="70"/>
    </location>
</feature>
<feature type="transmembrane region" description="Helical" evidence="6">
    <location>
        <begin position="185"/>
        <end position="204"/>
    </location>
</feature>
<feature type="transmembrane region" description="Helical" evidence="6">
    <location>
        <begin position="152"/>
        <end position="173"/>
    </location>
</feature>
<evidence type="ECO:0000256" key="1">
    <source>
        <dbReference type="ARBA" id="ARBA00004141"/>
    </source>
</evidence>
<dbReference type="PANTHER" id="PTHR43791:SF7">
    <property type="entry name" value="MAJOR FACILITATOR SUPERFAMILY (MFS) PROFILE DOMAIN-CONTAINING PROTEIN"/>
    <property type="match status" value="1"/>
</dbReference>
<dbReference type="Proteomes" id="UP000092666">
    <property type="component" value="Unassembled WGS sequence"/>
</dbReference>
<keyword evidence="4 6" id="KW-1133">Transmembrane helix</keyword>
<feature type="transmembrane region" description="Helical" evidence="6">
    <location>
        <begin position="119"/>
        <end position="140"/>
    </location>
</feature>
<evidence type="ECO:0000256" key="4">
    <source>
        <dbReference type="ARBA" id="ARBA00022989"/>
    </source>
</evidence>
<keyword evidence="3 6" id="KW-0812">Transmembrane</keyword>
<proteinExistence type="predicted"/>
<feature type="transmembrane region" description="Helical" evidence="6">
    <location>
        <begin position="322"/>
        <end position="344"/>
    </location>
</feature>
<feature type="transmembrane region" description="Helical" evidence="6">
    <location>
        <begin position="411"/>
        <end position="431"/>
    </location>
</feature>
<keyword evidence="2" id="KW-0813">Transport</keyword>
<evidence type="ECO:0000256" key="6">
    <source>
        <dbReference type="SAM" id="Phobius"/>
    </source>
</evidence>
<evidence type="ECO:0000313" key="7">
    <source>
        <dbReference type="EMBL" id="OCF33744.1"/>
    </source>
</evidence>
<dbReference type="PANTHER" id="PTHR43791">
    <property type="entry name" value="PERMEASE-RELATED"/>
    <property type="match status" value="1"/>
</dbReference>
<evidence type="ECO:0000256" key="5">
    <source>
        <dbReference type="ARBA" id="ARBA00023136"/>
    </source>
</evidence>
<organism evidence="7 8">
    <name type="scientific">Kwoniella heveanensis BCC8398</name>
    <dbReference type="NCBI Taxonomy" id="1296120"/>
    <lineage>
        <taxon>Eukaryota</taxon>
        <taxon>Fungi</taxon>
        <taxon>Dikarya</taxon>
        <taxon>Basidiomycota</taxon>
        <taxon>Agaricomycotina</taxon>
        <taxon>Tremellomycetes</taxon>
        <taxon>Tremellales</taxon>
        <taxon>Cryptococcaceae</taxon>
        <taxon>Kwoniella</taxon>
    </lineage>
</organism>
<feature type="transmembrane region" description="Helical" evidence="6">
    <location>
        <begin position="286"/>
        <end position="310"/>
    </location>
</feature>
<gene>
    <name evidence="7" type="ORF">I316_04456</name>
</gene>
<reference evidence="8" key="2">
    <citation type="submission" date="2013-12" db="EMBL/GenBank/DDBJ databases">
        <title>Evolution of pathogenesis and genome organization in the Tremellales.</title>
        <authorList>
            <person name="Cuomo C."/>
            <person name="Litvintseva A."/>
            <person name="Heitman J."/>
            <person name="Chen Y."/>
            <person name="Sun S."/>
            <person name="Springer D."/>
            <person name="Dromer F."/>
            <person name="Young S."/>
            <person name="Zeng Q."/>
            <person name="Chapman S."/>
            <person name="Gujja S."/>
            <person name="Saif S."/>
            <person name="Birren B."/>
        </authorList>
    </citation>
    <scope>NUCLEOTIDE SEQUENCE [LARGE SCALE GENOMIC DNA]</scope>
    <source>
        <strain evidence="8">BCC8398</strain>
    </source>
</reference>
<feature type="transmembrane region" description="Helical" evidence="6">
    <location>
        <begin position="351"/>
        <end position="368"/>
    </location>
</feature>
<dbReference type="Gene3D" id="1.20.1250.20">
    <property type="entry name" value="MFS general substrate transporter like domains"/>
    <property type="match status" value="1"/>
</dbReference>
<keyword evidence="5 6" id="KW-0472">Membrane</keyword>
<dbReference type="OrthoDB" id="6730379at2759"/>
<name>A0A1B9GRQ0_9TREE</name>
<feature type="transmembrane region" description="Helical" evidence="6">
    <location>
        <begin position="90"/>
        <end position="107"/>
    </location>
</feature>
<dbReference type="EMBL" id="KI669503">
    <property type="protein sequence ID" value="OCF33744.1"/>
    <property type="molecule type" value="Genomic_DNA"/>
</dbReference>
<keyword evidence="8" id="KW-1185">Reference proteome</keyword>
<feature type="transmembrane region" description="Helical" evidence="6">
    <location>
        <begin position="380"/>
        <end position="399"/>
    </location>
</feature>
<evidence type="ECO:0000256" key="3">
    <source>
        <dbReference type="ARBA" id="ARBA00022692"/>
    </source>
</evidence>
<reference evidence="7 8" key="1">
    <citation type="submission" date="2013-07" db="EMBL/GenBank/DDBJ databases">
        <title>The Genome Sequence of Cryptococcus heveanensis BCC8398.</title>
        <authorList>
            <consortium name="The Broad Institute Genome Sequencing Platform"/>
            <person name="Cuomo C."/>
            <person name="Litvintseva A."/>
            <person name="Chen Y."/>
            <person name="Heitman J."/>
            <person name="Sun S."/>
            <person name="Springer D."/>
            <person name="Dromer F."/>
            <person name="Young S.K."/>
            <person name="Zeng Q."/>
            <person name="Gargeya S."/>
            <person name="Fitzgerald M."/>
            <person name="Abouelleil A."/>
            <person name="Alvarado L."/>
            <person name="Berlin A.M."/>
            <person name="Chapman S.B."/>
            <person name="Dewar J."/>
            <person name="Goldberg J."/>
            <person name="Griggs A."/>
            <person name="Gujja S."/>
            <person name="Hansen M."/>
            <person name="Howarth C."/>
            <person name="Imamovic A."/>
            <person name="Larimer J."/>
            <person name="McCowan C."/>
            <person name="Murphy C."/>
            <person name="Pearson M."/>
            <person name="Priest M."/>
            <person name="Roberts A."/>
            <person name="Saif S."/>
            <person name="Shea T."/>
            <person name="Sykes S."/>
            <person name="Wortman J."/>
            <person name="Nusbaum C."/>
            <person name="Birren B."/>
        </authorList>
    </citation>
    <scope>NUCLEOTIDE SEQUENCE [LARGE SCALE GENOMIC DNA]</scope>
    <source>
        <strain evidence="7 8">BCC8398</strain>
    </source>
</reference>
<evidence type="ECO:0000256" key="2">
    <source>
        <dbReference type="ARBA" id="ARBA00022448"/>
    </source>
</evidence>
<evidence type="ECO:0008006" key="9">
    <source>
        <dbReference type="Google" id="ProtNLM"/>
    </source>
</evidence>
<accession>A0A1B9GRQ0</accession>
<feature type="transmembrane region" description="Helical" evidence="6">
    <location>
        <begin position="219"/>
        <end position="239"/>
    </location>
</feature>
<dbReference type="GO" id="GO:0022857">
    <property type="term" value="F:transmembrane transporter activity"/>
    <property type="evidence" value="ECO:0007669"/>
    <property type="project" value="InterPro"/>
</dbReference>
<dbReference type="SUPFAM" id="SSF103473">
    <property type="entry name" value="MFS general substrate transporter"/>
    <property type="match status" value="1"/>
</dbReference>
<comment type="subcellular location">
    <subcellularLocation>
        <location evidence="1">Membrane</location>
        <topology evidence="1">Multi-pass membrane protein</topology>
    </subcellularLocation>
</comment>
<protein>
    <recommendedName>
        <fullName evidence="9">Major facilitator superfamily (MFS) profile domain-containing protein</fullName>
    </recommendedName>
</protein>
<evidence type="ECO:0000313" key="8">
    <source>
        <dbReference type="Proteomes" id="UP000092666"/>
    </source>
</evidence>
<feature type="transmembrane region" description="Helical" evidence="6">
    <location>
        <begin position="443"/>
        <end position="463"/>
    </location>
</feature>
<dbReference type="InterPro" id="IPR011701">
    <property type="entry name" value="MFS"/>
</dbReference>
<dbReference type="AlphaFoldDB" id="A0A1B9GRQ0"/>
<dbReference type="Pfam" id="PF07690">
    <property type="entry name" value="MFS_1"/>
    <property type="match status" value="1"/>
</dbReference>
<dbReference type="InterPro" id="IPR036259">
    <property type="entry name" value="MFS_trans_sf"/>
</dbReference>
<sequence>MSPQTEIEKDTTAVSVVPEIHKGDPDLDTAEEVIHAETEYTEEEYKKLRRKFDFTLLPVMMLVYGLQFSDKISLSSGVIFGLLPDTGMNASQYSLLTVFFYVAYLVGQLPMNYALQRWPLGKGLGCIIIAWGTAVLGMGFCNTYGELSACRVLLGWFEAPITTRFLLIVASWYKREESTLRSSCFFAMNTFLGGIFNLIIYGLAKHAEESGGPSGWRVINWFLGGLTMFSGVLVLIFIGTPQEVWWLNKEQKRMVHARIVGNATGGGESRAWDWAQAKECVRDPQFYFIIIFGLSAQIPNGVLTTFSTLIYKGFGFTPLETILYGLPANYFGFTVIIGSALVVTRWQRARFPLAMMWSSVGVIIYLYIGVGNGNKWQKWAAYMWSTTPTVPTFLIWPMITTNAAGRTKKTVLGATTFIIYCAGNMIGSQIVRPSDAPRYLKSLTAGSVVLIVKTASLGAWWLYYMRENKRRDAEQQAAGITEEERLHLNKLAGETDQTDRQNRHFRYLC</sequence>